<dbReference type="STRING" id="67331.SAMN04490357_1310"/>
<name>A0A1H4Q6D0_9ACTN</name>
<dbReference type="AlphaFoldDB" id="A0A1H4Q6D0"/>
<dbReference type="EMBL" id="FNTD01000004">
    <property type="protein sequence ID" value="SEC15002.1"/>
    <property type="molecule type" value="Genomic_DNA"/>
</dbReference>
<dbReference type="RefSeq" id="WP_167381381.1">
    <property type="nucleotide sequence ID" value="NZ_FNTD01000004.1"/>
</dbReference>
<evidence type="ECO:0000313" key="1">
    <source>
        <dbReference type="EMBL" id="SEC15002.1"/>
    </source>
</evidence>
<sequence>MAEVKKVVRPAITASSRPCAFVSPDKGNAPTITPVRKEAETVSAPAEQRKECASA</sequence>
<reference evidence="1 2" key="1">
    <citation type="submission" date="2016-10" db="EMBL/GenBank/DDBJ databases">
        <authorList>
            <person name="de Groot N.N."/>
        </authorList>
    </citation>
    <scope>NUCLEOTIDE SEQUENCE [LARGE SCALE GENOMIC DNA]</scope>
    <source>
        <strain evidence="1 2">DSM 40306</strain>
    </source>
</reference>
<evidence type="ECO:0000313" key="2">
    <source>
        <dbReference type="Proteomes" id="UP000182375"/>
    </source>
</evidence>
<dbReference type="GeneID" id="95516788"/>
<organism evidence="1 2">
    <name type="scientific">Streptomyces misionensis</name>
    <dbReference type="NCBI Taxonomy" id="67331"/>
    <lineage>
        <taxon>Bacteria</taxon>
        <taxon>Bacillati</taxon>
        <taxon>Actinomycetota</taxon>
        <taxon>Actinomycetes</taxon>
        <taxon>Kitasatosporales</taxon>
        <taxon>Streptomycetaceae</taxon>
        <taxon>Streptomyces</taxon>
    </lineage>
</organism>
<dbReference type="Proteomes" id="UP000182375">
    <property type="component" value="Unassembled WGS sequence"/>
</dbReference>
<protein>
    <submittedName>
        <fullName evidence="1">Uncharacterized protein</fullName>
    </submittedName>
</protein>
<proteinExistence type="predicted"/>
<accession>A0A1H4Q6D0</accession>
<gene>
    <name evidence="1" type="ORF">SAMN04490357_1310</name>
</gene>